<dbReference type="Gene3D" id="3.40.50.300">
    <property type="entry name" value="P-loop containing nucleotide triphosphate hydrolases"/>
    <property type="match status" value="2"/>
</dbReference>
<dbReference type="CDD" id="cd18808">
    <property type="entry name" value="SF1_C_Upf1"/>
    <property type="match status" value="1"/>
</dbReference>
<comment type="caution">
    <text evidence="8">The sequence shown here is derived from an EMBL/GenBank/DDBJ whole genome shotgun (WGS) entry which is preliminary data.</text>
</comment>
<dbReference type="Pfam" id="PF13087">
    <property type="entry name" value="AAA_12"/>
    <property type="match status" value="1"/>
</dbReference>
<name>A0A317V219_9EURO</name>
<dbReference type="STRING" id="1450535.A0A317V219"/>
<dbReference type="EMBL" id="MSFK01000050">
    <property type="protein sequence ID" value="PWY66812.1"/>
    <property type="molecule type" value="Genomic_DNA"/>
</dbReference>
<dbReference type="InterPro" id="IPR050534">
    <property type="entry name" value="Coronavir_polyprotein_1ab"/>
</dbReference>
<organism evidence="8 9">
    <name type="scientific">Aspergillus sclerotioniger CBS 115572</name>
    <dbReference type="NCBI Taxonomy" id="1450535"/>
    <lineage>
        <taxon>Eukaryota</taxon>
        <taxon>Fungi</taxon>
        <taxon>Dikarya</taxon>
        <taxon>Ascomycota</taxon>
        <taxon>Pezizomycotina</taxon>
        <taxon>Eurotiomycetes</taxon>
        <taxon>Eurotiomycetidae</taxon>
        <taxon>Eurotiales</taxon>
        <taxon>Aspergillaceae</taxon>
        <taxon>Aspergillus</taxon>
        <taxon>Aspergillus subgen. Circumdati</taxon>
    </lineage>
</organism>
<feature type="domain" description="DNA2/NAM7 helicase-like C-terminal" evidence="7">
    <location>
        <begin position="398"/>
        <end position="583"/>
    </location>
</feature>
<dbReference type="InterPro" id="IPR047187">
    <property type="entry name" value="SF1_C_Upf1"/>
</dbReference>
<dbReference type="GeneID" id="37118844"/>
<dbReference type="InterPro" id="IPR041679">
    <property type="entry name" value="DNA2/NAM7-like_C"/>
</dbReference>
<dbReference type="OrthoDB" id="4423012at2759"/>
<keyword evidence="5" id="KW-0067">ATP-binding</keyword>
<dbReference type="RefSeq" id="XP_025461748.1">
    <property type="nucleotide sequence ID" value="XM_025616701.1"/>
</dbReference>
<dbReference type="SUPFAM" id="SSF52540">
    <property type="entry name" value="P-loop containing nucleoside triphosphate hydrolases"/>
    <property type="match status" value="1"/>
</dbReference>
<gene>
    <name evidence="8" type="ORF">BO94DRAFT_613549</name>
</gene>
<dbReference type="Proteomes" id="UP000246702">
    <property type="component" value="Unassembled WGS sequence"/>
</dbReference>
<feature type="domain" description="DNA2/NAM7 helicase helicase" evidence="6">
    <location>
        <begin position="302"/>
        <end position="341"/>
    </location>
</feature>
<evidence type="ECO:0000259" key="6">
    <source>
        <dbReference type="Pfam" id="PF13086"/>
    </source>
</evidence>
<evidence type="ECO:0000256" key="5">
    <source>
        <dbReference type="ARBA" id="ARBA00022840"/>
    </source>
</evidence>
<keyword evidence="9" id="KW-1185">Reference proteome</keyword>
<dbReference type="InterPro" id="IPR027417">
    <property type="entry name" value="P-loop_NTPase"/>
</dbReference>
<keyword evidence="2" id="KW-0547">Nucleotide-binding</keyword>
<evidence type="ECO:0000256" key="4">
    <source>
        <dbReference type="ARBA" id="ARBA00022806"/>
    </source>
</evidence>
<dbReference type="GO" id="GO:0016787">
    <property type="term" value="F:hydrolase activity"/>
    <property type="evidence" value="ECO:0007669"/>
    <property type="project" value="UniProtKB-KW"/>
</dbReference>
<evidence type="ECO:0000256" key="3">
    <source>
        <dbReference type="ARBA" id="ARBA00022801"/>
    </source>
</evidence>
<dbReference type="PANTHER" id="PTHR43788">
    <property type="entry name" value="DNA2/NAM7 HELICASE FAMILY MEMBER"/>
    <property type="match status" value="1"/>
</dbReference>
<keyword evidence="3" id="KW-0378">Hydrolase</keyword>
<evidence type="ECO:0000313" key="9">
    <source>
        <dbReference type="Proteomes" id="UP000246702"/>
    </source>
</evidence>
<dbReference type="AlphaFoldDB" id="A0A317V219"/>
<dbReference type="Pfam" id="PF13086">
    <property type="entry name" value="AAA_11"/>
    <property type="match status" value="1"/>
</dbReference>
<sequence>MTIVSLDKNKDELVYTFKSDSDIKGEAETANRSVLPEPSKYPLALVRLLNKVIVITMGLPYHKIWGKHADLICQALEGGRLSLSQGENEYIKLNHTAINEEAKEENKCLAERGCKVKAVAVADWILLGIWPQEDRPFRLYRGCTLVLRGKKFFDKEQAKGYMIPGEKGAPEDWMASVTGESLKWRSLIDAPVQAILKNNVDTKLVDQIQEDDAKVHPVSNHVVQIAMLQATRKLSEHWGEENFDIMCQEFEAHGATIPSGSNKKLPLASMFLASTPRVNTHDPLISSPTDLSTLVPTKKWGLNEAQLQATTQLLTHSFSLVVGPPGTGKTRTIAAATMFITQVLRHESISGRVKNAFEEFNQQRRELIKAVMRDVRVVVTLPLNCKEMLRREFNPQFKYHQTLLNISYRSHHIIYHSTSAAYYKGKVRTVRDRPSTNVCQENPLLVTLGNETWTLPGLSHFLHLAHVSNDTKKDFSGSLYHPREAELGIALARSLIDRGFRDVLIISPYKAQVALVKKLWEQRYPNAMPIPRAQTVDASQGSEAPAVIVLITRNFGSAGFLQSTKRTNLMLSRARTAQYVVGNWAWVGGKSFKDGGKFHAYSDDADKVLDKRTEYSVSPKLV</sequence>
<evidence type="ECO:0000256" key="1">
    <source>
        <dbReference type="ARBA" id="ARBA00007913"/>
    </source>
</evidence>
<evidence type="ECO:0000256" key="2">
    <source>
        <dbReference type="ARBA" id="ARBA00022741"/>
    </source>
</evidence>
<protein>
    <submittedName>
        <fullName evidence="8">Uncharacterized protein</fullName>
    </submittedName>
</protein>
<dbReference type="GO" id="GO:0005524">
    <property type="term" value="F:ATP binding"/>
    <property type="evidence" value="ECO:0007669"/>
    <property type="project" value="UniProtKB-KW"/>
</dbReference>
<comment type="similarity">
    <text evidence="1">Belongs to the DNA2/NAM7 helicase family.</text>
</comment>
<reference evidence="8 9" key="1">
    <citation type="submission" date="2016-12" db="EMBL/GenBank/DDBJ databases">
        <title>The genomes of Aspergillus section Nigri reveals drivers in fungal speciation.</title>
        <authorList>
            <consortium name="DOE Joint Genome Institute"/>
            <person name="Vesth T.C."/>
            <person name="Nybo J."/>
            <person name="Theobald S."/>
            <person name="Brandl J."/>
            <person name="Frisvad J.C."/>
            <person name="Nielsen K.F."/>
            <person name="Lyhne E.K."/>
            <person name="Kogle M.E."/>
            <person name="Kuo A."/>
            <person name="Riley R."/>
            <person name="Clum A."/>
            <person name="Nolan M."/>
            <person name="Lipzen A."/>
            <person name="Salamov A."/>
            <person name="Henrissat B."/>
            <person name="Wiebenga A."/>
            <person name="De Vries R.P."/>
            <person name="Grigoriev I.V."/>
            <person name="Mortensen U.H."/>
            <person name="Andersen M.R."/>
            <person name="Baker S.E."/>
        </authorList>
    </citation>
    <scope>NUCLEOTIDE SEQUENCE [LARGE SCALE GENOMIC DNA]</scope>
    <source>
        <strain evidence="8 9">CBS 115572</strain>
    </source>
</reference>
<evidence type="ECO:0000259" key="7">
    <source>
        <dbReference type="Pfam" id="PF13087"/>
    </source>
</evidence>
<proteinExistence type="inferred from homology"/>
<dbReference type="GO" id="GO:0043139">
    <property type="term" value="F:5'-3' DNA helicase activity"/>
    <property type="evidence" value="ECO:0007669"/>
    <property type="project" value="TreeGrafter"/>
</dbReference>
<dbReference type="PANTHER" id="PTHR43788:SF8">
    <property type="entry name" value="DNA-BINDING PROTEIN SMUBP-2"/>
    <property type="match status" value="1"/>
</dbReference>
<keyword evidence="4" id="KW-0347">Helicase</keyword>
<accession>A0A317V219</accession>
<evidence type="ECO:0000313" key="8">
    <source>
        <dbReference type="EMBL" id="PWY66812.1"/>
    </source>
</evidence>
<dbReference type="InterPro" id="IPR041677">
    <property type="entry name" value="DNA2/NAM7_AAA_11"/>
</dbReference>